<evidence type="ECO:0000256" key="2">
    <source>
        <dbReference type="ARBA" id="ARBA00022679"/>
    </source>
</evidence>
<dbReference type="Gene3D" id="3.40.50.880">
    <property type="match status" value="1"/>
</dbReference>
<accession>A0A3B1B7E3</accession>
<dbReference type="GO" id="GO:0008652">
    <property type="term" value="P:amino acid biosynthetic process"/>
    <property type="evidence" value="ECO:0007669"/>
    <property type="project" value="UniProtKB-KW"/>
</dbReference>
<dbReference type="NCBIfam" id="NF003776">
    <property type="entry name" value="PRK05368.1-3"/>
    <property type="match status" value="1"/>
</dbReference>
<evidence type="ECO:0000313" key="4">
    <source>
        <dbReference type="EMBL" id="VAX07318.1"/>
    </source>
</evidence>
<evidence type="ECO:0000256" key="3">
    <source>
        <dbReference type="ARBA" id="ARBA00023315"/>
    </source>
</evidence>
<dbReference type="EMBL" id="UOFY01000015">
    <property type="protein sequence ID" value="VAX07318.1"/>
    <property type="molecule type" value="Genomic_DNA"/>
</dbReference>
<dbReference type="GO" id="GO:0008899">
    <property type="term" value="F:homoserine O-succinyltransferase activity"/>
    <property type="evidence" value="ECO:0007669"/>
    <property type="project" value="UniProtKB-EC"/>
</dbReference>
<dbReference type="InterPro" id="IPR029062">
    <property type="entry name" value="Class_I_gatase-like"/>
</dbReference>
<gene>
    <name evidence="4" type="ORF">MNBD_GAMMA25-2632</name>
</gene>
<keyword evidence="1" id="KW-0028">Amino-acid biosynthesis</keyword>
<dbReference type="PANTHER" id="PTHR20919">
    <property type="entry name" value="HOMOSERINE O-SUCCINYLTRANSFERASE"/>
    <property type="match status" value="1"/>
</dbReference>
<reference evidence="4" key="1">
    <citation type="submission" date="2018-06" db="EMBL/GenBank/DDBJ databases">
        <authorList>
            <person name="Zhirakovskaya E."/>
        </authorList>
    </citation>
    <scope>NUCLEOTIDE SEQUENCE</scope>
</reference>
<dbReference type="SUPFAM" id="SSF52317">
    <property type="entry name" value="Class I glutamine amidotransferase-like"/>
    <property type="match status" value="1"/>
</dbReference>
<dbReference type="CDD" id="cd03131">
    <property type="entry name" value="GATase1_HTS"/>
    <property type="match status" value="1"/>
</dbReference>
<dbReference type="PIRSF" id="PIRSF000450">
    <property type="entry name" value="H_ser_succinyltr"/>
    <property type="match status" value="1"/>
</dbReference>
<evidence type="ECO:0000256" key="1">
    <source>
        <dbReference type="ARBA" id="ARBA00022605"/>
    </source>
</evidence>
<dbReference type="HAMAP" id="MF_00295">
    <property type="entry name" value="MetA_acyltransf"/>
    <property type="match status" value="1"/>
</dbReference>
<name>A0A3B1B7E3_9ZZZZ</name>
<keyword evidence="3 4" id="KW-0012">Acyltransferase</keyword>
<keyword evidence="2 4" id="KW-0808">Transferase</keyword>
<organism evidence="4">
    <name type="scientific">hydrothermal vent metagenome</name>
    <dbReference type="NCBI Taxonomy" id="652676"/>
    <lineage>
        <taxon>unclassified sequences</taxon>
        <taxon>metagenomes</taxon>
        <taxon>ecological metagenomes</taxon>
    </lineage>
</organism>
<sequence length="356" mass="40633">MPLVAHNDLPTFARLQEEGIRVLAPDFALHQDIRELHIGLLNMMPDAALSATERQFFRLVGESNPIAQFYVHPFSLPQLPRSDEAQVYIEKYYEPFEVIREQGLDALIVTGALPGPVLSEQPFWEPLKEVIDWALENVTSTLCSCLATHAMLEFRYGQKRIAQQKKIWGVFPHQVVDKSHPLVNDINTRFDVPHSRWNAVTREQFEAAGLRVLVEGKQGVHLATSADGLRVIFFQGHPEYDTISLLKEFKREVLLYASGENEDFPPFPENYFSDFEKAVIREYQLELDNSKAQGNVAPPFPEELIAQRLDNTWRDSAVEVVGNWMGTIYQVTNSDRRIPFMVHIDPNDPLGLAKKP</sequence>
<dbReference type="Pfam" id="PF04204">
    <property type="entry name" value="HTS"/>
    <property type="match status" value="1"/>
</dbReference>
<protein>
    <submittedName>
        <fullName evidence="4">Homoserine O-succinyltransferase</fullName>
        <ecNumber evidence="4">2.3.1.46</ecNumber>
    </submittedName>
</protein>
<dbReference type="EC" id="2.3.1.46" evidence="4"/>
<dbReference type="PANTHER" id="PTHR20919:SF0">
    <property type="entry name" value="HOMOSERINE O-SUCCINYLTRANSFERASE"/>
    <property type="match status" value="1"/>
</dbReference>
<dbReference type="InterPro" id="IPR033752">
    <property type="entry name" value="MetA_family"/>
</dbReference>
<dbReference type="AlphaFoldDB" id="A0A3B1B7E3"/>
<proteinExistence type="inferred from homology"/>